<feature type="region of interest" description="Disordered" evidence="1">
    <location>
        <begin position="78"/>
        <end position="110"/>
    </location>
</feature>
<evidence type="ECO:0000313" key="3">
    <source>
        <dbReference type="Proteomes" id="UP000683360"/>
    </source>
</evidence>
<dbReference type="EMBL" id="CAJPWZ010000305">
    <property type="protein sequence ID" value="CAG2189793.1"/>
    <property type="molecule type" value="Genomic_DNA"/>
</dbReference>
<dbReference type="AlphaFoldDB" id="A0A8S3Q2H9"/>
<organism evidence="2 3">
    <name type="scientific">Mytilus edulis</name>
    <name type="common">Blue mussel</name>
    <dbReference type="NCBI Taxonomy" id="6550"/>
    <lineage>
        <taxon>Eukaryota</taxon>
        <taxon>Metazoa</taxon>
        <taxon>Spiralia</taxon>
        <taxon>Lophotrochozoa</taxon>
        <taxon>Mollusca</taxon>
        <taxon>Bivalvia</taxon>
        <taxon>Autobranchia</taxon>
        <taxon>Pteriomorphia</taxon>
        <taxon>Mytilida</taxon>
        <taxon>Mytiloidea</taxon>
        <taxon>Mytilidae</taxon>
        <taxon>Mytilinae</taxon>
        <taxon>Mytilus</taxon>
    </lineage>
</organism>
<protein>
    <recommendedName>
        <fullName evidence="4">C3H1-type domain-containing protein</fullName>
    </recommendedName>
</protein>
<proteinExistence type="predicted"/>
<keyword evidence="3" id="KW-1185">Reference proteome</keyword>
<dbReference type="Proteomes" id="UP000683360">
    <property type="component" value="Unassembled WGS sequence"/>
</dbReference>
<evidence type="ECO:0000256" key="1">
    <source>
        <dbReference type="SAM" id="MobiDB-lite"/>
    </source>
</evidence>
<evidence type="ECO:0000313" key="2">
    <source>
        <dbReference type="EMBL" id="CAG2189793.1"/>
    </source>
</evidence>
<gene>
    <name evidence="2" type="ORF">MEDL_5188</name>
</gene>
<sequence>MNQDLDTYASYTCYSRVIIKKETFVYLDLSWPPDVQGPEAILTILIGINISIQLSNSALRKLYLDNVDNRRNVQNVVQNSANSSDNPTIFVANNSSVNNSTDENIPTNDDSNRVLEESVNSANINSASNSSPRINLDINTPTSAHVQETASAQVNNMLLINTIELCQQTLKQVNSRQSMLQETMPSFNLQSAMAASFMPHSTTTQMTEPALSTNRLTQIGQNDSYRMPVYSVKSFGVPASSISDTDMISPEIRQNIITGKDVNLNSLLIPNYEIPIKKKTSENDDRLMRNLSLDEFIIAFGRFKRIMCSAFPSRGEELELYLAHIVETANIWPYKFFEYHRMFSAKCATMLLQHNLKIDWSKGDFELRQKICAGSKVNSCSFCSSTLHTSAMCQMKTSNQHAVSTANSSKGSDSLGRDIVWHEGQQLCNNFNWARGCQKPYCKYLHVCKLCKAKSHGKFNCIKSQDSTKQGQPSQRPAPVKKQ</sequence>
<reference evidence="2" key="1">
    <citation type="submission" date="2021-03" db="EMBL/GenBank/DDBJ databases">
        <authorList>
            <person name="Bekaert M."/>
        </authorList>
    </citation>
    <scope>NUCLEOTIDE SEQUENCE</scope>
</reference>
<feature type="compositionally biased region" description="Polar residues" evidence="1">
    <location>
        <begin position="91"/>
        <end position="109"/>
    </location>
</feature>
<accession>A0A8S3Q2H9</accession>
<evidence type="ECO:0008006" key="4">
    <source>
        <dbReference type="Google" id="ProtNLM"/>
    </source>
</evidence>
<comment type="caution">
    <text evidence="2">The sequence shown here is derived from an EMBL/GenBank/DDBJ whole genome shotgun (WGS) entry which is preliminary data.</text>
</comment>
<dbReference type="OrthoDB" id="8959254at2759"/>
<name>A0A8S3Q2H9_MYTED</name>